<comment type="caution">
    <text evidence="5">The sequence shown here is derived from an EMBL/GenBank/DDBJ whole genome shotgun (WGS) entry which is preliminary data.</text>
</comment>
<dbReference type="Proteomes" id="UP000602395">
    <property type="component" value="Unassembled WGS sequence"/>
</dbReference>
<dbReference type="EC" id="3.5.1.4" evidence="3"/>
<sequence>METTARWLSAADLVSGFSSGELSPVEVASEHLDAIGAGNAAINAYCLVDADSALADARASAQRYVTGRPLGPLDGVPVSIKDLLLTAGWPTLRGSELIEPDDLDWDVDAPAVARLREAGAVLLGKVTTPEFGWKGVTDSLRCGVTRNPWNTDRTSGGSSGGSGAAVAAGLSTLSVGTDGGGSIRIPASFCGIVGFKPTYGRIPLYPASPFGTLAHAGPMTRTVGDCATMLDVLSGFDSRDWSAMPTPTQRTSDLLAQVPPDLAGVRIGYSPTLGYGSNDPAVQRNTDAAVEVLRDLGADVTVVDLEWEDPAWAYHILWFSGAEMVVRAFGPGGMAKIDPGLRQALLRHSGFTAADYLDATALRMSMGVETGKLHEEFDVLVTPTMPTVAFEAGVDVPAHSESSDWTSWTPYSYPFNLTGQPAITVPSGFDDTDDGAGLPTGLQIVGARHHDNMVLRVAAAYESVARSATLEGVR</sequence>
<proteinExistence type="inferred from homology"/>
<reference evidence="5 6" key="1">
    <citation type="submission" date="2020-09" db="EMBL/GenBank/DDBJ databases">
        <title>Novel species in genus Gordonia.</title>
        <authorList>
            <person name="Zhang G."/>
        </authorList>
    </citation>
    <scope>NUCLEOTIDE SEQUENCE [LARGE SCALE GENOMIC DNA]</scope>
    <source>
        <strain evidence="5 6">ON-33</strain>
    </source>
</reference>
<gene>
    <name evidence="5" type="ORF">IDF66_06740</name>
</gene>
<keyword evidence="5" id="KW-0378">Hydrolase</keyword>
<evidence type="ECO:0000313" key="5">
    <source>
        <dbReference type="EMBL" id="MBD1319276.1"/>
    </source>
</evidence>
<name>A0ABR7W9P9_9ACTN</name>
<accession>A0ABR7W9P9</accession>
<dbReference type="InterPro" id="IPR036928">
    <property type="entry name" value="AS_sf"/>
</dbReference>
<dbReference type="PANTHER" id="PTHR11895:SF7">
    <property type="entry name" value="GLUTAMYL-TRNA(GLN) AMIDOTRANSFERASE SUBUNIT A, MITOCHONDRIAL"/>
    <property type="match status" value="1"/>
</dbReference>
<dbReference type="GO" id="GO:0004040">
    <property type="term" value="F:amidase activity"/>
    <property type="evidence" value="ECO:0007669"/>
    <property type="project" value="UniProtKB-EC"/>
</dbReference>
<dbReference type="Pfam" id="PF01425">
    <property type="entry name" value="Amidase"/>
    <property type="match status" value="1"/>
</dbReference>
<dbReference type="InterPro" id="IPR000120">
    <property type="entry name" value="Amidase"/>
</dbReference>
<evidence type="ECO:0000259" key="4">
    <source>
        <dbReference type="Pfam" id="PF01425"/>
    </source>
</evidence>
<evidence type="ECO:0000256" key="2">
    <source>
        <dbReference type="ARBA" id="ARBA00009199"/>
    </source>
</evidence>
<dbReference type="RefSeq" id="WP_190266130.1">
    <property type="nucleotide sequence ID" value="NZ_BAABAD010000003.1"/>
</dbReference>
<protein>
    <recommendedName>
        <fullName evidence="3">amidase</fullName>
        <ecNumber evidence="3">3.5.1.4</ecNumber>
    </recommendedName>
</protein>
<comment type="catalytic activity">
    <reaction evidence="1">
        <text>a monocarboxylic acid amide + H2O = a monocarboxylate + NH4(+)</text>
        <dbReference type="Rhea" id="RHEA:12020"/>
        <dbReference type="ChEBI" id="CHEBI:15377"/>
        <dbReference type="ChEBI" id="CHEBI:28938"/>
        <dbReference type="ChEBI" id="CHEBI:35757"/>
        <dbReference type="ChEBI" id="CHEBI:83628"/>
        <dbReference type="EC" id="3.5.1.4"/>
    </reaction>
</comment>
<evidence type="ECO:0000256" key="3">
    <source>
        <dbReference type="ARBA" id="ARBA00012922"/>
    </source>
</evidence>
<dbReference type="Gene3D" id="3.90.1300.10">
    <property type="entry name" value="Amidase signature (AS) domain"/>
    <property type="match status" value="1"/>
</dbReference>
<dbReference type="SUPFAM" id="SSF75304">
    <property type="entry name" value="Amidase signature (AS) enzymes"/>
    <property type="match status" value="1"/>
</dbReference>
<keyword evidence="6" id="KW-1185">Reference proteome</keyword>
<evidence type="ECO:0000256" key="1">
    <source>
        <dbReference type="ARBA" id="ARBA00001311"/>
    </source>
</evidence>
<feature type="domain" description="Amidase" evidence="4">
    <location>
        <begin position="27"/>
        <end position="455"/>
    </location>
</feature>
<evidence type="ECO:0000313" key="6">
    <source>
        <dbReference type="Proteomes" id="UP000602395"/>
    </source>
</evidence>
<dbReference type="InterPro" id="IPR020556">
    <property type="entry name" value="Amidase_CS"/>
</dbReference>
<dbReference type="PROSITE" id="PS00571">
    <property type="entry name" value="AMIDASES"/>
    <property type="match status" value="1"/>
</dbReference>
<dbReference type="InterPro" id="IPR023631">
    <property type="entry name" value="Amidase_dom"/>
</dbReference>
<organism evidence="5 6">
    <name type="scientific">Gordonia hankookensis</name>
    <dbReference type="NCBI Taxonomy" id="589403"/>
    <lineage>
        <taxon>Bacteria</taxon>
        <taxon>Bacillati</taxon>
        <taxon>Actinomycetota</taxon>
        <taxon>Actinomycetes</taxon>
        <taxon>Mycobacteriales</taxon>
        <taxon>Gordoniaceae</taxon>
        <taxon>Gordonia</taxon>
    </lineage>
</organism>
<dbReference type="EMBL" id="JACWMS010000001">
    <property type="protein sequence ID" value="MBD1319276.1"/>
    <property type="molecule type" value="Genomic_DNA"/>
</dbReference>
<dbReference type="PANTHER" id="PTHR11895">
    <property type="entry name" value="TRANSAMIDASE"/>
    <property type="match status" value="1"/>
</dbReference>
<comment type="similarity">
    <text evidence="2">Belongs to the amidase family.</text>
</comment>
<dbReference type="NCBIfam" id="NF004815">
    <property type="entry name" value="PRK06169.1"/>
    <property type="match status" value="1"/>
</dbReference>